<dbReference type="Gene3D" id="1.20.1270.210">
    <property type="match status" value="1"/>
</dbReference>
<dbReference type="Gene3D" id="3.40.140.120">
    <property type="match status" value="1"/>
</dbReference>
<keyword evidence="2" id="KW-1162">Viral penetration into host cytoplasm</keyword>
<protein>
    <submittedName>
        <fullName evidence="5">Portal protein</fullName>
    </submittedName>
</protein>
<evidence type="ECO:0000256" key="4">
    <source>
        <dbReference type="SAM" id="MobiDB-lite"/>
    </source>
</evidence>
<evidence type="ECO:0000313" key="5">
    <source>
        <dbReference type="EMBL" id="AZS07352.1"/>
    </source>
</evidence>
<reference evidence="5 6" key="1">
    <citation type="submission" date="2018-12" db="EMBL/GenBank/DDBJ databases">
        <authorList>
            <person name="Betsko A.J."/>
            <person name="Stoner T.H."/>
            <person name="Garlena R.A."/>
            <person name="Russell D.A."/>
            <person name="Pope W.H."/>
            <person name="Jacobs-Sera D."/>
            <person name="Hatfull G.F."/>
        </authorList>
    </citation>
    <scope>NUCLEOTIDE SEQUENCE [LARGE SCALE GENOMIC DNA]</scope>
</reference>
<gene>
    <name evidence="5" type="primary">8</name>
    <name evidence="5" type="ORF">PBI_DUKE13_8</name>
</gene>
<evidence type="ECO:0000313" key="6">
    <source>
        <dbReference type="Proteomes" id="UP000287876"/>
    </source>
</evidence>
<keyword evidence="1" id="KW-0118">Viral capsid assembly</keyword>
<dbReference type="Pfam" id="PF04860">
    <property type="entry name" value="Phage_portal"/>
    <property type="match status" value="1"/>
</dbReference>
<organism evidence="5 6">
    <name type="scientific">Mycobacterium phage Duke13</name>
    <dbReference type="NCBI Taxonomy" id="2499038"/>
    <lineage>
        <taxon>Viruses</taxon>
        <taxon>Duplodnaviria</taxon>
        <taxon>Heunggongvirae</taxon>
        <taxon>Uroviricota</taxon>
        <taxon>Caudoviricetes</taxon>
        <taxon>Omegavirus</taxon>
        <taxon>Omegavirus baka</taxon>
    </lineage>
</organism>
<sequence length="407" mass="45066">MSFFSRIFTGPSEARIINKLESVPSPLDEPFFRGDSHGSHGAMALGAFYACVTLLADTVASLSIDAYRKKGNVRVPVDPQPKLLASTPYPGLTWFDWLWMLMESLAVTGNAFGYIASRGPDGRPAAIMPVHPDCIHVTTSERDGWLEPVYRIDGKIVDNDRIMHIKRYPIAGCVVGMSPIEKAASAIGLGLAAERYGLSWFRDAADPRGILASDADLTPDQVKQTQKQWIQSHHGRRLPAVMSAGIKWQSISITPNESQFLETRGFQRSEIAMWFRIPPHMIGDTEKSTSWGTGIEQQSIGFVTYTLLPWLTCIEQALTAFLPNGQFVKFNHNGLLRGDVKSRFEAYQIGIQNGIYSPNDARSWEDLPPIPEGDIHLQPMNFVPLGYMPPEAPAQEPQPNSATEGNK</sequence>
<dbReference type="EMBL" id="MK279849">
    <property type="protein sequence ID" value="AZS07352.1"/>
    <property type="molecule type" value="Genomic_DNA"/>
</dbReference>
<dbReference type="InterPro" id="IPR006944">
    <property type="entry name" value="Phage/GTA_portal"/>
</dbReference>
<keyword evidence="3" id="KW-0231">Viral genome packaging</keyword>
<keyword evidence="1" id="KW-1188">Viral release from host cell</keyword>
<feature type="region of interest" description="Disordered" evidence="4">
    <location>
        <begin position="388"/>
        <end position="407"/>
    </location>
</feature>
<dbReference type="NCBIfam" id="TIGR01537">
    <property type="entry name" value="portal_HK97"/>
    <property type="match status" value="1"/>
</dbReference>
<dbReference type="InterPro" id="IPR006427">
    <property type="entry name" value="Portal_HK97"/>
</dbReference>
<evidence type="ECO:0000256" key="2">
    <source>
        <dbReference type="ARBA" id="ARBA00023009"/>
    </source>
</evidence>
<keyword evidence="2" id="KW-1171">Viral genome ejection through host cell envelope</keyword>
<evidence type="ECO:0000256" key="1">
    <source>
        <dbReference type="ARBA" id="ARBA00022950"/>
    </source>
</evidence>
<evidence type="ECO:0000256" key="3">
    <source>
        <dbReference type="ARBA" id="ARBA00023219"/>
    </source>
</evidence>
<name>A0A3S9UAN3_9CAUD</name>
<dbReference type="Proteomes" id="UP000287876">
    <property type="component" value="Segment"/>
</dbReference>
<keyword evidence="2" id="KW-1160">Virus entry into host cell</keyword>
<proteinExistence type="predicted"/>
<dbReference type="Gene3D" id="3.30.1120.70">
    <property type="match status" value="1"/>
</dbReference>
<accession>A0A3S9UAN3</accession>